<sequence>MDFHENHKMWLDFHCRRRSGERRGRLERGHQHGELLFLRNVWWPLFGQLEHLHPEYEVTDWGGEDPILQTSPGCLVIGK</sequence>
<proteinExistence type="predicted"/>
<reference evidence="1" key="1">
    <citation type="submission" date="2022-01" db="EMBL/GenBank/DDBJ databases">
        <authorList>
            <person name="Criscuolo A."/>
        </authorList>
    </citation>
    <scope>NUCLEOTIDE SEQUENCE</scope>
    <source>
        <strain evidence="1">CIP111893</strain>
    </source>
</reference>
<protein>
    <submittedName>
        <fullName evidence="1">Uncharacterized protein</fullName>
    </submittedName>
</protein>
<accession>A0ABM9C8M7</accession>
<keyword evidence="2" id="KW-1185">Reference proteome</keyword>
<dbReference type="EMBL" id="CAKMMF010000011">
    <property type="protein sequence ID" value="CAH1205319.1"/>
    <property type="molecule type" value="Genomic_DNA"/>
</dbReference>
<name>A0ABM9C8M7_9BACL</name>
<evidence type="ECO:0000313" key="2">
    <source>
        <dbReference type="Proteomes" id="UP000838686"/>
    </source>
</evidence>
<dbReference type="RefSeq" id="WP_307728330.1">
    <property type="nucleotide sequence ID" value="NZ_CAKMMF010000011.1"/>
</dbReference>
<dbReference type="Proteomes" id="UP000838686">
    <property type="component" value="Unassembled WGS sequence"/>
</dbReference>
<evidence type="ECO:0000313" key="1">
    <source>
        <dbReference type="EMBL" id="CAH1205319.1"/>
    </source>
</evidence>
<gene>
    <name evidence="1" type="ORF">PAECIP111893_02323</name>
</gene>
<organism evidence="1 2">
    <name type="scientific">Paenibacillus plantiphilus</name>
    <dbReference type="NCBI Taxonomy" id="2905650"/>
    <lineage>
        <taxon>Bacteria</taxon>
        <taxon>Bacillati</taxon>
        <taxon>Bacillota</taxon>
        <taxon>Bacilli</taxon>
        <taxon>Bacillales</taxon>
        <taxon>Paenibacillaceae</taxon>
        <taxon>Paenibacillus</taxon>
    </lineage>
</organism>
<comment type="caution">
    <text evidence="1">The sequence shown here is derived from an EMBL/GenBank/DDBJ whole genome shotgun (WGS) entry which is preliminary data.</text>
</comment>